<name>A0A839ZGE1_9HYPH</name>
<dbReference type="Proteomes" id="UP000533469">
    <property type="component" value="Unassembled WGS sequence"/>
</dbReference>
<keyword evidence="3" id="KW-1185">Reference proteome</keyword>
<evidence type="ECO:0000313" key="2">
    <source>
        <dbReference type="EMBL" id="MBB3773913.1"/>
    </source>
</evidence>
<evidence type="ECO:0000256" key="1">
    <source>
        <dbReference type="SAM" id="MobiDB-lite"/>
    </source>
</evidence>
<sequence>MSAECDAQPGDTTAPSEPEQTLYPGPDLTGEPPNGSRILPDAGELFRDDEGRP</sequence>
<dbReference type="EMBL" id="JACICD010000017">
    <property type="protein sequence ID" value="MBB3773913.1"/>
    <property type="molecule type" value="Genomic_DNA"/>
</dbReference>
<feature type="region of interest" description="Disordered" evidence="1">
    <location>
        <begin position="1"/>
        <end position="53"/>
    </location>
</feature>
<accession>A0A839ZGE1</accession>
<gene>
    <name evidence="2" type="ORF">FHS55_004559</name>
</gene>
<feature type="compositionally biased region" description="Basic and acidic residues" evidence="1">
    <location>
        <begin position="44"/>
        <end position="53"/>
    </location>
</feature>
<reference evidence="2 3" key="1">
    <citation type="submission" date="2020-08" db="EMBL/GenBank/DDBJ databases">
        <title>Genomic Encyclopedia of Type Strains, Phase IV (KMG-IV): sequencing the most valuable type-strain genomes for metagenomic binning, comparative biology and taxonomic classification.</title>
        <authorList>
            <person name="Goeker M."/>
        </authorList>
    </citation>
    <scope>NUCLEOTIDE SEQUENCE [LARGE SCALE GENOMIC DNA]</scope>
    <source>
        <strain evidence="2 3">DSM 5895</strain>
    </source>
</reference>
<proteinExistence type="predicted"/>
<organism evidence="2 3">
    <name type="scientific">Ancylobacter tetraedralis</name>
    <dbReference type="NCBI Taxonomy" id="217068"/>
    <lineage>
        <taxon>Bacteria</taxon>
        <taxon>Pseudomonadati</taxon>
        <taxon>Pseudomonadota</taxon>
        <taxon>Alphaproteobacteria</taxon>
        <taxon>Hyphomicrobiales</taxon>
        <taxon>Xanthobacteraceae</taxon>
        <taxon>Ancylobacter</taxon>
    </lineage>
</organism>
<protein>
    <submittedName>
        <fullName evidence="2">Uncharacterized protein</fullName>
    </submittedName>
</protein>
<comment type="caution">
    <text evidence="2">The sequence shown here is derived from an EMBL/GenBank/DDBJ whole genome shotgun (WGS) entry which is preliminary data.</text>
</comment>
<feature type="non-terminal residue" evidence="2">
    <location>
        <position position="53"/>
    </location>
</feature>
<feature type="compositionally biased region" description="Polar residues" evidence="1">
    <location>
        <begin position="10"/>
        <end position="19"/>
    </location>
</feature>
<dbReference type="AlphaFoldDB" id="A0A839ZGE1"/>
<evidence type="ECO:0000313" key="3">
    <source>
        <dbReference type="Proteomes" id="UP000533469"/>
    </source>
</evidence>